<accession>B9SZS6</accession>
<dbReference type="AlphaFoldDB" id="B9SZS6"/>
<name>B9SZS6_RICCO</name>
<keyword evidence="2" id="KW-0808">Transferase</keyword>
<proteinExistence type="predicted"/>
<dbReference type="Proteomes" id="UP000008311">
    <property type="component" value="Unassembled WGS sequence"/>
</dbReference>
<evidence type="ECO:0000259" key="1">
    <source>
        <dbReference type="Pfam" id="PF08241"/>
    </source>
</evidence>
<dbReference type="GO" id="GO:0032259">
    <property type="term" value="P:methylation"/>
    <property type="evidence" value="ECO:0007669"/>
    <property type="project" value="UniProtKB-KW"/>
</dbReference>
<protein>
    <submittedName>
        <fullName evidence="2">S-adenosylmethionine-dependent methyltransferase, putative</fullName>
    </submittedName>
</protein>
<keyword evidence="3" id="KW-1185">Reference proteome</keyword>
<gene>
    <name evidence="2" type="ORF">RCOM_1107260</name>
</gene>
<dbReference type="InterPro" id="IPR029063">
    <property type="entry name" value="SAM-dependent_MTases_sf"/>
</dbReference>
<dbReference type="InParanoid" id="B9SZS6"/>
<dbReference type="PANTHER" id="PTHR45180:SF1">
    <property type="entry name" value="OS01G0307686 PROTEIN"/>
    <property type="match status" value="1"/>
</dbReference>
<evidence type="ECO:0000313" key="2">
    <source>
        <dbReference type="EMBL" id="EEF30882.1"/>
    </source>
</evidence>
<dbReference type="GO" id="GO:0008757">
    <property type="term" value="F:S-adenosylmethionine-dependent methyltransferase activity"/>
    <property type="evidence" value="ECO:0007669"/>
    <property type="project" value="InterPro"/>
</dbReference>
<dbReference type="KEGG" id="rcu:8286643"/>
<keyword evidence="2" id="KW-0489">Methyltransferase</keyword>
<dbReference type="Gene3D" id="3.40.50.150">
    <property type="entry name" value="Vaccinia Virus protein VP39"/>
    <property type="match status" value="1"/>
</dbReference>
<dbReference type="eggNOG" id="KOG3010">
    <property type="taxonomic scope" value="Eukaryota"/>
</dbReference>
<dbReference type="CDD" id="cd02440">
    <property type="entry name" value="AdoMet_MTases"/>
    <property type="match status" value="1"/>
</dbReference>
<sequence length="265" mass="30508">MAELFIKQAKQYAEGRPNYPQELFQFIASKTPGKGLAWDVGTGSGQAAQSLAEIYKNVIATDTSMKQLEFAPKLPNVRYQRTPPVIPMNEFEQYISSESSVDLVTIAQAIHWFDLPAFYQQVKWVLKKPHGVIAAWCYTVPEVNESVDSVFHPFYTIDSEPFWSSGRKWVDDKYTNIHFPFEPVEGVDHTGPHRFVIEKVMSLDDYFTYLRSWSAYQTAKERGVDLLKDEVTKEFKNAWNKDGEDKKVVKFPIYLRIGKVGNMED</sequence>
<dbReference type="OrthoDB" id="10027013at2759"/>
<dbReference type="InterPro" id="IPR013216">
    <property type="entry name" value="Methyltransf_11"/>
</dbReference>
<dbReference type="Pfam" id="PF08241">
    <property type="entry name" value="Methyltransf_11"/>
    <property type="match status" value="1"/>
</dbReference>
<dbReference type="EMBL" id="EQ974286">
    <property type="protein sequence ID" value="EEF30882.1"/>
    <property type="molecule type" value="Genomic_DNA"/>
</dbReference>
<reference evidence="3" key="1">
    <citation type="journal article" date="2010" name="Nat. Biotechnol.">
        <title>Draft genome sequence of the oilseed species Ricinus communis.</title>
        <authorList>
            <person name="Chan A.P."/>
            <person name="Crabtree J."/>
            <person name="Zhao Q."/>
            <person name="Lorenzi H."/>
            <person name="Orvis J."/>
            <person name="Puiu D."/>
            <person name="Melake-Berhan A."/>
            <person name="Jones K.M."/>
            <person name="Redman J."/>
            <person name="Chen G."/>
            <person name="Cahoon E.B."/>
            <person name="Gedil M."/>
            <person name="Stanke M."/>
            <person name="Haas B.J."/>
            <person name="Wortman J.R."/>
            <person name="Fraser-Liggett C.M."/>
            <person name="Ravel J."/>
            <person name="Rabinowicz P.D."/>
        </authorList>
    </citation>
    <scope>NUCLEOTIDE SEQUENCE [LARGE SCALE GENOMIC DNA]</scope>
    <source>
        <strain evidence="3">cv. Hale</strain>
    </source>
</reference>
<organism evidence="2 3">
    <name type="scientific">Ricinus communis</name>
    <name type="common">Castor bean</name>
    <dbReference type="NCBI Taxonomy" id="3988"/>
    <lineage>
        <taxon>Eukaryota</taxon>
        <taxon>Viridiplantae</taxon>
        <taxon>Streptophyta</taxon>
        <taxon>Embryophyta</taxon>
        <taxon>Tracheophyta</taxon>
        <taxon>Spermatophyta</taxon>
        <taxon>Magnoliopsida</taxon>
        <taxon>eudicotyledons</taxon>
        <taxon>Gunneridae</taxon>
        <taxon>Pentapetalae</taxon>
        <taxon>rosids</taxon>
        <taxon>fabids</taxon>
        <taxon>Malpighiales</taxon>
        <taxon>Euphorbiaceae</taxon>
        <taxon>Acalyphoideae</taxon>
        <taxon>Acalypheae</taxon>
        <taxon>Ricinus</taxon>
    </lineage>
</organism>
<dbReference type="STRING" id="3988.B9SZS6"/>
<dbReference type="PANTHER" id="PTHR45180">
    <property type="entry name" value="OS01G0307686 PROTEIN"/>
    <property type="match status" value="1"/>
</dbReference>
<feature type="domain" description="Methyltransferase type 11" evidence="1">
    <location>
        <begin position="39"/>
        <end position="128"/>
    </location>
</feature>
<dbReference type="SUPFAM" id="SSF53335">
    <property type="entry name" value="S-adenosyl-L-methionine-dependent methyltransferases"/>
    <property type="match status" value="1"/>
</dbReference>
<dbReference type="FunCoup" id="B9SZS6">
    <property type="interactions" value="108"/>
</dbReference>
<evidence type="ECO:0000313" key="3">
    <source>
        <dbReference type="Proteomes" id="UP000008311"/>
    </source>
</evidence>